<protein>
    <submittedName>
        <fullName evidence="1">Uncharacterized protein</fullName>
    </submittedName>
</protein>
<dbReference type="EMBL" id="WVUH01000177">
    <property type="protein sequence ID" value="MBO4208204.1"/>
    <property type="molecule type" value="Genomic_DNA"/>
</dbReference>
<evidence type="ECO:0000313" key="1">
    <source>
        <dbReference type="EMBL" id="MBO4208204.1"/>
    </source>
</evidence>
<evidence type="ECO:0000313" key="2">
    <source>
        <dbReference type="Proteomes" id="UP000823521"/>
    </source>
</evidence>
<keyword evidence="2" id="KW-1185">Reference proteome</keyword>
<proteinExistence type="predicted"/>
<organism evidence="1 2">
    <name type="scientific">Micromonospora echinofusca</name>
    <dbReference type="NCBI Taxonomy" id="47858"/>
    <lineage>
        <taxon>Bacteria</taxon>
        <taxon>Bacillati</taxon>
        <taxon>Actinomycetota</taxon>
        <taxon>Actinomycetes</taxon>
        <taxon>Micromonosporales</taxon>
        <taxon>Micromonosporaceae</taxon>
        <taxon>Micromonospora</taxon>
    </lineage>
</organism>
<comment type="caution">
    <text evidence="1">The sequence shown here is derived from an EMBL/GenBank/DDBJ whole genome shotgun (WGS) entry which is preliminary data.</text>
</comment>
<gene>
    <name evidence="1" type="ORF">GSF22_19645</name>
</gene>
<sequence>MTSPHVPAPVRAMEQFLAGIAPFDRVPDQPVMTVTMRVGPADRTFTLTHRAASALVEALSRYTDPDDCGRCGGCGGFLDPNFQCRSCGRLDGVFRTTVARHLARTDHRDEQ</sequence>
<accession>A0ABS3VUX8</accession>
<reference evidence="1 2" key="1">
    <citation type="submission" date="2019-12" db="EMBL/GenBank/DDBJ databases">
        <title>Whole genome sequencing of endophytic Actinobacterium Micromonospora sp. MPMI6T.</title>
        <authorList>
            <person name="Evv R."/>
            <person name="Podile A.R."/>
        </authorList>
    </citation>
    <scope>NUCLEOTIDE SEQUENCE [LARGE SCALE GENOMIC DNA]</scope>
    <source>
        <strain evidence="1 2">MPMI6</strain>
    </source>
</reference>
<name>A0ABS3VUX8_MICEH</name>
<dbReference type="Proteomes" id="UP000823521">
    <property type="component" value="Unassembled WGS sequence"/>
</dbReference>